<dbReference type="AlphaFoldDB" id="A0A6M2CKC1"/>
<dbReference type="GO" id="GO:0030682">
    <property type="term" value="P:symbiont-mediated perturbation of host defenses"/>
    <property type="evidence" value="ECO:0007669"/>
    <property type="project" value="InterPro"/>
</dbReference>
<reference evidence="2" key="1">
    <citation type="submission" date="2019-09" db="EMBL/GenBank/DDBJ databases">
        <title>Organ-specific transcriptomic study of the physiology of the cattle tick, Rhipicephalus microplus.</title>
        <authorList>
            <person name="Tirloni L."/>
            <person name="Braz G."/>
            <person name="Gandara A.C.P."/>
            <person name="Sabadin G.A."/>
            <person name="da Silva R.M."/>
            <person name="Guizzo M.G."/>
            <person name="Machado J.A."/>
            <person name="Costa E.P."/>
            <person name="Gomes H.F."/>
            <person name="Moraes J."/>
            <person name="Mota M.B.S."/>
            <person name="Mesquita R.D."/>
            <person name="Alvarenga P.H."/>
            <person name="Alves F."/>
            <person name="Seixas A."/>
            <person name="da Fonseca R.N."/>
            <person name="Fogaca A."/>
            <person name="Logullo C."/>
            <person name="Tanaka A."/>
            <person name="Daffre S."/>
            <person name="Termignoni C."/>
            <person name="Vaz I.S.Jr."/>
            <person name="Oliveira P.L."/>
            <person name="Ribeiro J.M."/>
        </authorList>
    </citation>
    <scope>NUCLEOTIDE SEQUENCE</scope>
    <source>
        <strain evidence="2">Porto Alegre</strain>
    </source>
</reference>
<dbReference type="EMBL" id="GHWJ01001251">
    <property type="protein sequence ID" value="NOV33988.1"/>
    <property type="molecule type" value="Transcribed_RNA"/>
</dbReference>
<dbReference type="GO" id="GO:0043176">
    <property type="term" value="F:amine binding"/>
    <property type="evidence" value="ECO:0007669"/>
    <property type="project" value="InterPro"/>
</dbReference>
<evidence type="ECO:0000313" key="2">
    <source>
        <dbReference type="EMBL" id="NOV33988.1"/>
    </source>
</evidence>
<feature type="chain" id="PRO_5026651576" evidence="1">
    <location>
        <begin position="19"/>
        <end position="197"/>
    </location>
</feature>
<dbReference type="InterPro" id="IPR002970">
    <property type="entry name" value="Tick_his-bd"/>
</dbReference>
<dbReference type="Pfam" id="PF02098">
    <property type="entry name" value="His_binding"/>
    <property type="match status" value="1"/>
</dbReference>
<dbReference type="SUPFAM" id="SSF50814">
    <property type="entry name" value="Lipocalins"/>
    <property type="match status" value="1"/>
</dbReference>
<proteinExistence type="predicted"/>
<dbReference type="OrthoDB" id="6499942at2759"/>
<keyword evidence="1" id="KW-0732">Signal</keyword>
<protein>
    <submittedName>
        <fullName evidence="2">Putative lipocal-1 1</fullName>
    </submittedName>
</protein>
<name>A0A6M2CKC1_RHIMP</name>
<feature type="signal peptide" evidence="1">
    <location>
        <begin position="1"/>
        <end position="18"/>
    </location>
</feature>
<sequence length="197" mass="22772">MQPATVVLLLSKVLLIFCQVQFYPELRSDLQQFQDSSRCFPDIGEWYQIYRNYYYDPNYGGTAKCVKYTRYGAYQNFSTPSMFTYGQGEVESVKGDLTLTSTPCYMNKNYHTFQPYNKSGDIVEQNYQIIYADCNICYILRHPYADNGYGCTLWRRLSTFQQPADCCDFIYAENCGTTPRYQIYEPSCSPGLGLPAS</sequence>
<dbReference type="VEuPathDB" id="VectorBase:LOC119165692"/>
<evidence type="ECO:0000256" key="1">
    <source>
        <dbReference type="SAM" id="SignalP"/>
    </source>
</evidence>
<organism evidence="2">
    <name type="scientific">Rhipicephalus microplus</name>
    <name type="common">Cattle tick</name>
    <name type="synonym">Boophilus microplus</name>
    <dbReference type="NCBI Taxonomy" id="6941"/>
    <lineage>
        <taxon>Eukaryota</taxon>
        <taxon>Metazoa</taxon>
        <taxon>Ecdysozoa</taxon>
        <taxon>Arthropoda</taxon>
        <taxon>Chelicerata</taxon>
        <taxon>Arachnida</taxon>
        <taxon>Acari</taxon>
        <taxon>Parasitiformes</taxon>
        <taxon>Ixodida</taxon>
        <taxon>Ixodoidea</taxon>
        <taxon>Ixodidae</taxon>
        <taxon>Rhipicephalinae</taxon>
        <taxon>Rhipicephalus</taxon>
        <taxon>Boophilus</taxon>
    </lineage>
</organism>
<accession>A0A6M2CKC1</accession>
<dbReference type="Gene3D" id="2.40.128.20">
    <property type="match status" value="1"/>
</dbReference>
<dbReference type="InterPro" id="IPR012674">
    <property type="entry name" value="Calycin"/>
</dbReference>